<keyword evidence="8 14" id="KW-0560">Oxidoreductase</keyword>
<keyword evidence="15" id="KW-1185">Reference proteome</keyword>
<protein>
    <submittedName>
        <fullName evidence="14">Alkane 1-monooxygenase 1</fullName>
        <ecNumber evidence="14">1.14.15.3</ecNumber>
    </submittedName>
</protein>
<dbReference type="AlphaFoldDB" id="A0A1Y5RVU5"/>
<evidence type="ECO:0000313" key="14">
    <source>
        <dbReference type="EMBL" id="SLN26753.1"/>
    </source>
</evidence>
<evidence type="ECO:0000256" key="10">
    <source>
        <dbReference type="ARBA" id="ARBA00023033"/>
    </source>
</evidence>
<feature type="transmembrane region" description="Helical" evidence="12">
    <location>
        <begin position="207"/>
        <end position="238"/>
    </location>
</feature>
<dbReference type="InterPro" id="IPR005804">
    <property type="entry name" value="FA_desaturase_dom"/>
</dbReference>
<evidence type="ECO:0000256" key="12">
    <source>
        <dbReference type="SAM" id="Phobius"/>
    </source>
</evidence>
<evidence type="ECO:0000256" key="2">
    <source>
        <dbReference type="ARBA" id="ARBA00010823"/>
    </source>
</evidence>
<dbReference type="PANTHER" id="PTHR38674:SF1">
    <property type="entry name" value="ALKANE 1-MONOOXYGENASE 1"/>
    <property type="match status" value="1"/>
</dbReference>
<keyword evidence="10 14" id="KW-0503">Monooxygenase</keyword>
<name>A0A1Y5RVU5_9RHOB</name>
<keyword evidence="6" id="KW-0479">Metal-binding</keyword>
<dbReference type="InterPro" id="IPR033885">
    <property type="entry name" value="AlkB/XylM"/>
</dbReference>
<dbReference type="EC" id="1.14.15.3" evidence="14"/>
<sequence length="292" mass="31539">MRPRQLFFTLATLCPVALLVLAALVGGLWIAAALIYLSLFTAALDMLIAQGAEPNAPASEFPAADRLLIALGVAHFVLLGLAVRALSGGAPVGPAGWLGLFLAFVLYFGQVSNSAAHELIHRTARLPFRLGKWIYISLLFGHHTSAHRLVHHRWVGCAEDPNTPALGESFYAFVPRAWIGSFVAGYEMERGRLAGRARWQKWLRNPYWLYVAGGLAACAAAFAIGGLAGLAAFLPLAFFSQMQLLQSDYVQHYGLQRATDAEGQPLPVSASDSWNSPHWASGLLMLHAQVPA</sequence>
<dbReference type="GO" id="GO:0004497">
    <property type="term" value="F:monooxygenase activity"/>
    <property type="evidence" value="ECO:0007669"/>
    <property type="project" value="UniProtKB-KW"/>
</dbReference>
<dbReference type="PANTHER" id="PTHR38674">
    <property type="entry name" value="ALKANE 1-MONOOXYGENASE 1"/>
    <property type="match status" value="1"/>
</dbReference>
<keyword evidence="9" id="KW-0408">Iron</keyword>
<keyword evidence="7 12" id="KW-1133">Transmembrane helix</keyword>
<proteinExistence type="inferred from homology"/>
<keyword evidence="5 12" id="KW-0812">Transmembrane</keyword>
<feature type="transmembrane region" description="Helical" evidence="12">
    <location>
        <begin position="92"/>
        <end position="109"/>
    </location>
</feature>
<dbReference type="GO" id="GO:0046872">
    <property type="term" value="F:metal ion binding"/>
    <property type="evidence" value="ECO:0007669"/>
    <property type="project" value="UniProtKB-KW"/>
</dbReference>
<evidence type="ECO:0000313" key="15">
    <source>
        <dbReference type="Proteomes" id="UP000193409"/>
    </source>
</evidence>
<evidence type="ECO:0000256" key="4">
    <source>
        <dbReference type="ARBA" id="ARBA00022519"/>
    </source>
</evidence>
<organism evidence="14 15">
    <name type="scientific">Pseudoruegeria aquimaris</name>
    <dbReference type="NCBI Taxonomy" id="393663"/>
    <lineage>
        <taxon>Bacteria</taxon>
        <taxon>Pseudomonadati</taxon>
        <taxon>Pseudomonadota</taxon>
        <taxon>Alphaproteobacteria</taxon>
        <taxon>Rhodobacterales</taxon>
        <taxon>Roseobacteraceae</taxon>
        <taxon>Pseudoruegeria</taxon>
    </lineage>
</organism>
<evidence type="ECO:0000256" key="11">
    <source>
        <dbReference type="ARBA" id="ARBA00023136"/>
    </source>
</evidence>
<evidence type="ECO:0000256" key="5">
    <source>
        <dbReference type="ARBA" id="ARBA00022692"/>
    </source>
</evidence>
<evidence type="ECO:0000256" key="8">
    <source>
        <dbReference type="ARBA" id="ARBA00023002"/>
    </source>
</evidence>
<dbReference type="EMBL" id="FWFQ01000006">
    <property type="protein sequence ID" value="SLN26753.1"/>
    <property type="molecule type" value="Genomic_DNA"/>
</dbReference>
<evidence type="ECO:0000256" key="3">
    <source>
        <dbReference type="ARBA" id="ARBA00022475"/>
    </source>
</evidence>
<dbReference type="Pfam" id="PF00487">
    <property type="entry name" value="FA_desaturase"/>
    <property type="match status" value="1"/>
</dbReference>
<dbReference type="GO" id="GO:0005886">
    <property type="term" value="C:plasma membrane"/>
    <property type="evidence" value="ECO:0007669"/>
    <property type="project" value="UniProtKB-SubCell"/>
</dbReference>
<comment type="subcellular location">
    <subcellularLocation>
        <location evidence="1">Cell inner membrane</location>
        <topology evidence="1">Multi-pass membrane protein</topology>
    </subcellularLocation>
</comment>
<dbReference type="RefSeq" id="WP_176244085.1">
    <property type="nucleotide sequence ID" value="NZ_FWFQ01000006.1"/>
</dbReference>
<reference evidence="14 15" key="1">
    <citation type="submission" date="2017-03" db="EMBL/GenBank/DDBJ databases">
        <authorList>
            <person name="Afonso C.L."/>
            <person name="Miller P.J."/>
            <person name="Scott M.A."/>
            <person name="Spackman E."/>
            <person name="Goraichik I."/>
            <person name="Dimitrov K.M."/>
            <person name="Suarez D.L."/>
            <person name="Swayne D.E."/>
        </authorList>
    </citation>
    <scope>NUCLEOTIDE SEQUENCE [LARGE SCALE GENOMIC DNA]</scope>
    <source>
        <strain evidence="14 15">CECT 7680</strain>
    </source>
</reference>
<keyword evidence="4" id="KW-0997">Cell inner membrane</keyword>
<evidence type="ECO:0000259" key="13">
    <source>
        <dbReference type="Pfam" id="PF00487"/>
    </source>
</evidence>
<comment type="similarity">
    <text evidence="2">Belongs to the fatty acid desaturase type 1 family. AlkB subfamily.</text>
</comment>
<evidence type="ECO:0000256" key="1">
    <source>
        <dbReference type="ARBA" id="ARBA00004429"/>
    </source>
</evidence>
<keyword evidence="3" id="KW-1003">Cell membrane</keyword>
<dbReference type="Proteomes" id="UP000193409">
    <property type="component" value="Unassembled WGS sequence"/>
</dbReference>
<keyword evidence="11 12" id="KW-0472">Membrane</keyword>
<evidence type="ECO:0000256" key="7">
    <source>
        <dbReference type="ARBA" id="ARBA00022989"/>
    </source>
</evidence>
<feature type="domain" description="Fatty acid desaturase" evidence="13">
    <location>
        <begin position="95"/>
        <end position="287"/>
    </location>
</feature>
<dbReference type="GO" id="GO:0006629">
    <property type="term" value="P:lipid metabolic process"/>
    <property type="evidence" value="ECO:0007669"/>
    <property type="project" value="InterPro"/>
</dbReference>
<accession>A0A1Y5RVU5</accession>
<evidence type="ECO:0000256" key="6">
    <source>
        <dbReference type="ARBA" id="ARBA00022723"/>
    </source>
</evidence>
<gene>
    <name evidence="14" type="primary">alkB1</name>
    <name evidence="14" type="ORF">PSA7680_01180</name>
</gene>
<dbReference type="CDD" id="cd03512">
    <property type="entry name" value="Alkane-hydroxylase"/>
    <property type="match status" value="1"/>
</dbReference>
<evidence type="ECO:0000256" key="9">
    <source>
        <dbReference type="ARBA" id="ARBA00023004"/>
    </source>
</evidence>